<accession>A0AAW9PVI9</accession>
<keyword evidence="1" id="KW-0812">Transmembrane</keyword>
<organism evidence="2 3">
    <name type="scientific">Tumidithrix elongata BACA0141</name>
    <dbReference type="NCBI Taxonomy" id="2716417"/>
    <lineage>
        <taxon>Bacteria</taxon>
        <taxon>Bacillati</taxon>
        <taxon>Cyanobacteriota</taxon>
        <taxon>Cyanophyceae</taxon>
        <taxon>Pseudanabaenales</taxon>
        <taxon>Pseudanabaenaceae</taxon>
        <taxon>Tumidithrix</taxon>
        <taxon>Tumidithrix elongata</taxon>
    </lineage>
</organism>
<protein>
    <submittedName>
        <fullName evidence="2">Uncharacterized protein</fullName>
    </submittedName>
</protein>
<evidence type="ECO:0000313" key="2">
    <source>
        <dbReference type="EMBL" id="MEE3716298.1"/>
    </source>
</evidence>
<comment type="caution">
    <text evidence="2">The sequence shown here is derived from an EMBL/GenBank/DDBJ whole genome shotgun (WGS) entry which is preliminary data.</text>
</comment>
<name>A0AAW9PVI9_9CYAN</name>
<keyword evidence="3" id="KW-1185">Reference proteome</keyword>
<dbReference type="RefSeq" id="WP_330482725.1">
    <property type="nucleotide sequence ID" value="NZ_JAZBJZ010000015.1"/>
</dbReference>
<dbReference type="Proteomes" id="UP001333818">
    <property type="component" value="Unassembled WGS sequence"/>
</dbReference>
<reference evidence="2" key="1">
    <citation type="submission" date="2024-01" db="EMBL/GenBank/DDBJ databases">
        <title>Bank of Algae and Cyanobacteria of the Azores (BACA) strain genomes.</title>
        <authorList>
            <person name="Luz R."/>
            <person name="Cordeiro R."/>
            <person name="Fonseca A."/>
            <person name="Goncalves V."/>
        </authorList>
    </citation>
    <scope>NUCLEOTIDE SEQUENCE</scope>
    <source>
        <strain evidence="2">BACA0141</strain>
    </source>
</reference>
<evidence type="ECO:0000313" key="3">
    <source>
        <dbReference type="Proteomes" id="UP001333818"/>
    </source>
</evidence>
<dbReference type="EMBL" id="JAZBJZ010000015">
    <property type="protein sequence ID" value="MEE3716298.1"/>
    <property type="molecule type" value="Genomic_DNA"/>
</dbReference>
<keyword evidence="1" id="KW-0472">Membrane</keyword>
<gene>
    <name evidence="2" type="ORF">V2H45_06020</name>
</gene>
<evidence type="ECO:0000256" key="1">
    <source>
        <dbReference type="SAM" id="Phobius"/>
    </source>
</evidence>
<proteinExistence type="predicted"/>
<sequence length="56" mass="6177">MNRTAFLSTLILVVLMVLAGSLPNSFYKANDRLFVIATIVISAMSLIALVLFFSIR</sequence>
<keyword evidence="1" id="KW-1133">Transmembrane helix</keyword>
<feature type="transmembrane region" description="Helical" evidence="1">
    <location>
        <begin position="35"/>
        <end position="55"/>
    </location>
</feature>
<dbReference type="AlphaFoldDB" id="A0AAW9PVI9"/>